<name>A0A6H1Z7L9_9ZZZZ</name>
<reference evidence="1" key="1">
    <citation type="submission" date="2020-03" db="EMBL/GenBank/DDBJ databases">
        <title>The deep terrestrial virosphere.</title>
        <authorList>
            <person name="Holmfeldt K."/>
            <person name="Nilsson E."/>
            <person name="Simone D."/>
            <person name="Lopez-Fernandez M."/>
            <person name="Wu X."/>
            <person name="de Brujin I."/>
            <person name="Lundin D."/>
            <person name="Andersson A."/>
            <person name="Bertilsson S."/>
            <person name="Dopson M."/>
        </authorList>
    </citation>
    <scope>NUCLEOTIDE SEQUENCE</scope>
    <source>
        <strain evidence="1">TM448A00064</strain>
        <strain evidence="2">TM448B00061</strain>
    </source>
</reference>
<dbReference type="EMBL" id="MT144588">
    <property type="protein sequence ID" value="QJH93441.1"/>
    <property type="molecule type" value="Genomic_DNA"/>
</dbReference>
<proteinExistence type="predicted"/>
<dbReference type="EMBL" id="MT143971">
    <property type="protein sequence ID" value="QJA43873.1"/>
    <property type="molecule type" value="Genomic_DNA"/>
</dbReference>
<evidence type="ECO:0000313" key="2">
    <source>
        <dbReference type="EMBL" id="QJH93441.1"/>
    </source>
</evidence>
<gene>
    <name evidence="1" type="ORF">TM448A00064_0052</name>
    <name evidence="2" type="ORF">TM448B00061_0061</name>
</gene>
<sequence>MAEIDWAEFATGHLDSSHVARGVSNAFARPNGGGNMAFGFRSLDALSVGSAGYYVNLANFIPFTGTKKGGVVSAAMKRYTAAAGYAPFIGIILDKDPTANGYFLCLTDGTSYRIGLKKGSPNGGFESGGSGMLRESTAGYTYSGDTEGWFHLKLEVLVNPHGEVILNVEQSDLAAHAVTAPSWAAVAGMGDYTDDSLGHLSGSAPYLQGFYAVMGMYVENTSGVLALFDQVIAERQTNP</sequence>
<dbReference type="AlphaFoldDB" id="A0A6H1Z7L9"/>
<evidence type="ECO:0000313" key="1">
    <source>
        <dbReference type="EMBL" id="QJA43873.1"/>
    </source>
</evidence>
<organism evidence="1">
    <name type="scientific">viral metagenome</name>
    <dbReference type="NCBI Taxonomy" id="1070528"/>
    <lineage>
        <taxon>unclassified sequences</taxon>
        <taxon>metagenomes</taxon>
        <taxon>organismal metagenomes</taxon>
    </lineage>
</organism>
<protein>
    <submittedName>
        <fullName evidence="1">Uncharacterized protein</fullName>
    </submittedName>
</protein>
<accession>A0A6H1Z7L9</accession>